<feature type="non-terminal residue" evidence="8">
    <location>
        <position position="529"/>
    </location>
</feature>
<dbReference type="GO" id="GO:0016625">
    <property type="term" value="F:oxidoreductase activity, acting on the aldehyde or oxo group of donors, iron-sulfur protein as acceptor"/>
    <property type="evidence" value="ECO:0007669"/>
    <property type="project" value="InterPro"/>
</dbReference>
<dbReference type="InterPro" id="IPR036021">
    <property type="entry name" value="Tungsten_al_ferr_oxy-like_C"/>
</dbReference>
<gene>
    <name evidence="8" type="ORF">S01H1_00662</name>
</gene>
<dbReference type="EMBL" id="BARS01000246">
    <property type="protein sequence ID" value="GAF74326.1"/>
    <property type="molecule type" value="Genomic_DNA"/>
</dbReference>
<dbReference type="GO" id="GO:0046872">
    <property type="term" value="F:metal ion binding"/>
    <property type="evidence" value="ECO:0007669"/>
    <property type="project" value="UniProtKB-KW"/>
</dbReference>
<protein>
    <recommendedName>
        <fullName evidence="7">Aldehyde ferredoxin oxidoreductase N-terminal domain-containing protein</fullName>
    </recommendedName>
</protein>
<accession>X0SGT1</accession>
<evidence type="ECO:0000313" key="8">
    <source>
        <dbReference type="EMBL" id="GAF74326.1"/>
    </source>
</evidence>
<dbReference type="InterPro" id="IPR013984">
    <property type="entry name" value="Ald_Fedxn_OxRdtase_dom2"/>
</dbReference>
<dbReference type="SUPFAM" id="SSF48310">
    <property type="entry name" value="Aldehyde ferredoxin oxidoreductase, C-terminal domains"/>
    <property type="match status" value="1"/>
</dbReference>
<dbReference type="GO" id="GO:0051539">
    <property type="term" value="F:4 iron, 4 sulfur cluster binding"/>
    <property type="evidence" value="ECO:0007669"/>
    <property type="project" value="UniProtKB-KW"/>
</dbReference>
<dbReference type="PANTHER" id="PTHR30038:SF0">
    <property type="entry name" value="TUNGSTEN-CONTAINING ALDEHYDE FERREDOXIN OXIDOREDUCTASE"/>
    <property type="match status" value="1"/>
</dbReference>
<keyword evidence="3" id="KW-0004">4Fe-4S</keyword>
<sequence>MKNMQEKHYGYAGNILRINLTNNKIWTEPTEKYANRWIGGRAINTWILLNELNPNVKWSDPENLLTFGVGVLVGTLAPGACRVSVDSKNVFNNGIGSANVGGFFGAELKFAGFDNIIISGKAKSPVYIWICNKNVEIRDAAYIWGKTTWETEKEIRKNLKDEQIRVAAIGPAGENLVKSACIIADRGCAAGGSGCGAVMGSKNLKAIAVRGKRSIEVAQPDRFMIAVDKEMCKINKWQLIKEIREKGYYGAMGGLLDSPSWEQGYRPIRNGQDEHWGKDKIAKIAEQEIKKYRKATVSCFSCPISCKPWMDIKDGIYKLQGEGWWNNSANSYCTKIDNTNLEAAIYAHLLTNQLGLDGDNAAQAISWAFECYEKGLITKKETDGLELVWGNYQAMIEMLKKLAYRKGFGNFLADGALKAAEKLGKNSEKFVIHVKGQDSLDGIRINKGWGFGIILSPVAGRHLRGSLNAFWLRSDKPINSYENVPEDLYYNQKKKAIQDILGLCSYVYGQTVDDWIELFSSATGRVLSK</sequence>
<proteinExistence type="inferred from homology"/>
<evidence type="ECO:0000256" key="5">
    <source>
        <dbReference type="ARBA" id="ARBA00023004"/>
    </source>
</evidence>
<evidence type="ECO:0000256" key="4">
    <source>
        <dbReference type="ARBA" id="ARBA00022723"/>
    </source>
</evidence>
<dbReference type="SUPFAM" id="SSF56228">
    <property type="entry name" value="Aldehyde ferredoxin oxidoreductase, N-terminal domain"/>
    <property type="match status" value="1"/>
</dbReference>
<dbReference type="Gene3D" id="3.60.9.10">
    <property type="entry name" value="Aldehyde ferredoxin oxidoreductase, N-terminal domain"/>
    <property type="match status" value="1"/>
</dbReference>
<keyword evidence="5" id="KW-0408">Iron</keyword>
<dbReference type="AlphaFoldDB" id="X0SGT1"/>
<dbReference type="Pfam" id="PF02730">
    <property type="entry name" value="AFOR_N"/>
    <property type="match status" value="1"/>
</dbReference>
<dbReference type="GO" id="GO:0009055">
    <property type="term" value="F:electron transfer activity"/>
    <property type="evidence" value="ECO:0007669"/>
    <property type="project" value="InterPro"/>
</dbReference>
<organism evidence="8">
    <name type="scientific">marine sediment metagenome</name>
    <dbReference type="NCBI Taxonomy" id="412755"/>
    <lineage>
        <taxon>unclassified sequences</taxon>
        <taxon>metagenomes</taxon>
        <taxon>ecological metagenomes</taxon>
    </lineage>
</organism>
<comment type="caution">
    <text evidence="8">The sequence shown here is derived from an EMBL/GenBank/DDBJ whole genome shotgun (WGS) entry which is preliminary data.</text>
</comment>
<reference evidence="8" key="1">
    <citation type="journal article" date="2014" name="Front. Microbiol.">
        <title>High frequency of phylogenetically diverse reductive dehalogenase-homologous genes in deep subseafloor sedimentary metagenomes.</title>
        <authorList>
            <person name="Kawai M."/>
            <person name="Futagami T."/>
            <person name="Toyoda A."/>
            <person name="Takaki Y."/>
            <person name="Nishi S."/>
            <person name="Hori S."/>
            <person name="Arai W."/>
            <person name="Tsubouchi T."/>
            <person name="Morono Y."/>
            <person name="Uchiyama I."/>
            <person name="Ito T."/>
            <person name="Fujiyama A."/>
            <person name="Inagaki F."/>
            <person name="Takami H."/>
        </authorList>
    </citation>
    <scope>NUCLEOTIDE SEQUENCE</scope>
    <source>
        <strain evidence="8">Expedition CK06-06</strain>
    </source>
</reference>
<evidence type="ECO:0000256" key="2">
    <source>
        <dbReference type="ARBA" id="ARBA00011032"/>
    </source>
</evidence>
<keyword evidence="4" id="KW-0479">Metal-binding</keyword>
<feature type="domain" description="Aldehyde ferredoxin oxidoreductase N-terminal" evidence="7">
    <location>
        <begin position="11"/>
        <end position="213"/>
    </location>
</feature>
<name>X0SGT1_9ZZZZ</name>
<comment type="cofactor">
    <cofactor evidence="1">
        <name>[4Fe-4S] cluster</name>
        <dbReference type="ChEBI" id="CHEBI:49883"/>
    </cofactor>
</comment>
<dbReference type="InterPro" id="IPR013983">
    <property type="entry name" value="Ald_Fedxn_OxRdtase_N"/>
</dbReference>
<dbReference type="Gene3D" id="1.10.569.10">
    <property type="entry name" value="Aldehyde Ferredoxin Oxidoreductase Protein, subunit A, domain 2"/>
    <property type="match status" value="1"/>
</dbReference>
<dbReference type="SMART" id="SM00790">
    <property type="entry name" value="AFOR_N"/>
    <property type="match status" value="1"/>
</dbReference>
<dbReference type="InterPro" id="IPR036503">
    <property type="entry name" value="Ald_Fedxn_OxRdtase_N_sf"/>
</dbReference>
<comment type="similarity">
    <text evidence="2">Belongs to the AOR/FOR family.</text>
</comment>
<dbReference type="InterPro" id="IPR051919">
    <property type="entry name" value="W-dependent_AOR"/>
</dbReference>
<evidence type="ECO:0000256" key="1">
    <source>
        <dbReference type="ARBA" id="ARBA00001966"/>
    </source>
</evidence>
<dbReference type="Pfam" id="PF01314">
    <property type="entry name" value="AFOR_C"/>
    <property type="match status" value="1"/>
</dbReference>
<evidence type="ECO:0000256" key="6">
    <source>
        <dbReference type="ARBA" id="ARBA00023014"/>
    </source>
</evidence>
<evidence type="ECO:0000259" key="7">
    <source>
        <dbReference type="SMART" id="SM00790"/>
    </source>
</evidence>
<dbReference type="InterPro" id="IPR001203">
    <property type="entry name" value="OxRdtase_Ald_Fedxn_C"/>
</dbReference>
<keyword evidence="6" id="KW-0411">Iron-sulfur</keyword>
<evidence type="ECO:0000256" key="3">
    <source>
        <dbReference type="ARBA" id="ARBA00022485"/>
    </source>
</evidence>
<dbReference type="PANTHER" id="PTHR30038">
    <property type="entry name" value="ALDEHYDE FERREDOXIN OXIDOREDUCTASE"/>
    <property type="match status" value="1"/>
</dbReference>